<reference evidence="1" key="2">
    <citation type="submission" date="2015-06" db="UniProtKB">
        <authorList>
            <consortium name="EnsemblProtists"/>
        </authorList>
    </citation>
    <scope>IDENTIFICATION</scope>
    <source>
        <strain evidence="1">Emoy2</strain>
    </source>
</reference>
<dbReference type="Proteomes" id="UP000011713">
    <property type="component" value="Unassembled WGS sequence"/>
</dbReference>
<organism evidence="1 2">
    <name type="scientific">Hyaloperonospora arabidopsidis (strain Emoy2)</name>
    <name type="common">Downy mildew agent</name>
    <name type="synonym">Peronospora arabidopsidis</name>
    <dbReference type="NCBI Taxonomy" id="559515"/>
    <lineage>
        <taxon>Eukaryota</taxon>
        <taxon>Sar</taxon>
        <taxon>Stramenopiles</taxon>
        <taxon>Oomycota</taxon>
        <taxon>Peronosporomycetes</taxon>
        <taxon>Peronosporales</taxon>
        <taxon>Peronosporaceae</taxon>
        <taxon>Hyaloperonospora</taxon>
    </lineage>
</organism>
<name>M4C5E3_HYAAE</name>
<dbReference type="EnsemblProtists" id="HpaT814318">
    <property type="protein sequence ID" value="HpaP814318"/>
    <property type="gene ID" value="HpaG814318"/>
</dbReference>
<dbReference type="VEuPathDB" id="FungiDB:HpaG814318"/>
<dbReference type="EMBL" id="ABWE02003879">
    <property type="status" value="NOT_ANNOTATED_CDS"/>
    <property type="molecule type" value="Genomic_DNA"/>
</dbReference>
<dbReference type="AlphaFoldDB" id="M4C5E3"/>
<sequence>MTIVGVYVDDLLIKVTNGLKMHLRGEREIQSPIRVINLIDAGFATENEDRKSVSKAEAEFVAAAVGRREALGLKDLDEELGQRF</sequence>
<accession>M4C5E3</accession>
<proteinExistence type="predicted"/>
<keyword evidence="2" id="KW-1185">Reference proteome</keyword>
<evidence type="ECO:0000313" key="1">
    <source>
        <dbReference type="EnsemblProtists" id="HpaP814318"/>
    </source>
</evidence>
<reference evidence="2" key="1">
    <citation type="journal article" date="2010" name="Science">
        <title>Signatures of adaptation to obligate biotrophy in the Hyaloperonospora arabidopsidis genome.</title>
        <authorList>
            <person name="Baxter L."/>
            <person name="Tripathy S."/>
            <person name="Ishaque N."/>
            <person name="Boot N."/>
            <person name="Cabral A."/>
            <person name="Kemen E."/>
            <person name="Thines M."/>
            <person name="Ah-Fong A."/>
            <person name="Anderson R."/>
            <person name="Badejoko W."/>
            <person name="Bittner-Eddy P."/>
            <person name="Boore J.L."/>
            <person name="Chibucos M.C."/>
            <person name="Coates M."/>
            <person name="Dehal P."/>
            <person name="Delehaunty K."/>
            <person name="Dong S."/>
            <person name="Downton P."/>
            <person name="Dumas B."/>
            <person name="Fabro G."/>
            <person name="Fronick C."/>
            <person name="Fuerstenberg S.I."/>
            <person name="Fulton L."/>
            <person name="Gaulin E."/>
            <person name="Govers F."/>
            <person name="Hughes L."/>
            <person name="Humphray S."/>
            <person name="Jiang R.H."/>
            <person name="Judelson H."/>
            <person name="Kamoun S."/>
            <person name="Kyung K."/>
            <person name="Meijer H."/>
            <person name="Minx P."/>
            <person name="Morris P."/>
            <person name="Nelson J."/>
            <person name="Phuntumart V."/>
            <person name="Qutob D."/>
            <person name="Rehmany A."/>
            <person name="Rougon-Cardoso A."/>
            <person name="Ryden P."/>
            <person name="Torto-Alalibo T."/>
            <person name="Studholme D."/>
            <person name="Wang Y."/>
            <person name="Win J."/>
            <person name="Wood J."/>
            <person name="Clifton S.W."/>
            <person name="Rogers J."/>
            <person name="Van den Ackerveken G."/>
            <person name="Jones J.D."/>
            <person name="McDowell J.M."/>
            <person name="Beynon J."/>
            <person name="Tyler B.M."/>
        </authorList>
    </citation>
    <scope>NUCLEOTIDE SEQUENCE [LARGE SCALE GENOMIC DNA]</scope>
    <source>
        <strain evidence="2">Emoy2</strain>
    </source>
</reference>
<dbReference type="HOGENOM" id="CLU_2532309_0_0_1"/>
<evidence type="ECO:0000313" key="2">
    <source>
        <dbReference type="Proteomes" id="UP000011713"/>
    </source>
</evidence>
<dbReference type="InParanoid" id="M4C5E3"/>
<protein>
    <submittedName>
        <fullName evidence="1">Uncharacterized protein</fullName>
    </submittedName>
</protein>